<gene>
    <name evidence="2" type="ORF">H4O21_14935</name>
</gene>
<comment type="caution">
    <text evidence="2">The sequence shown here is derived from an EMBL/GenBank/DDBJ whole genome shotgun (WGS) entry which is preliminary data.</text>
</comment>
<name>A0A839ITT9_9GAMM</name>
<keyword evidence="3" id="KW-1185">Reference proteome</keyword>
<feature type="signal peptide" evidence="1">
    <location>
        <begin position="1"/>
        <end position="22"/>
    </location>
</feature>
<evidence type="ECO:0000256" key="1">
    <source>
        <dbReference type="SAM" id="SignalP"/>
    </source>
</evidence>
<dbReference type="Proteomes" id="UP000565262">
    <property type="component" value="Unassembled WGS sequence"/>
</dbReference>
<dbReference type="PROSITE" id="PS51257">
    <property type="entry name" value="PROKAR_LIPOPROTEIN"/>
    <property type="match status" value="1"/>
</dbReference>
<sequence length="80" mass="8706">MFKVIVPFFILLTAMMSHTATASCSLKQEACELACKVEYHNDSFGKLGCVAQCKAKRAACSTKEGVEDATEKAEELLNKS</sequence>
<dbReference type="RefSeq" id="WP_182809675.1">
    <property type="nucleotide sequence ID" value="NZ_JACJFM010000020.1"/>
</dbReference>
<dbReference type="EMBL" id="JACJFM010000020">
    <property type="protein sequence ID" value="MBB1487899.1"/>
    <property type="molecule type" value="Genomic_DNA"/>
</dbReference>
<evidence type="ECO:0000313" key="3">
    <source>
        <dbReference type="Proteomes" id="UP000565262"/>
    </source>
</evidence>
<keyword evidence="1" id="KW-0732">Signal</keyword>
<accession>A0A839ITT9</accession>
<feature type="chain" id="PRO_5033063319" evidence="1">
    <location>
        <begin position="23"/>
        <end position="80"/>
    </location>
</feature>
<proteinExistence type="predicted"/>
<reference evidence="2 3" key="1">
    <citation type="submission" date="2020-08" db="EMBL/GenBank/DDBJ databases">
        <title>Oceanospirillum sp. nov. isolated from marine sediment.</title>
        <authorList>
            <person name="Ji X."/>
        </authorList>
    </citation>
    <scope>NUCLEOTIDE SEQUENCE [LARGE SCALE GENOMIC DNA]</scope>
    <source>
        <strain evidence="2 3">D5</strain>
    </source>
</reference>
<organism evidence="2 3">
    <name type="scientific">Oceanospirillum sediminis</name>
    <dbReference type="NCBI Taxonomy" id="2760088"/>
    <lineage>
        <taxon>Bacteria</taxon>
        <taxon>Pseudomonadati</taxon>
        <taxon>Pseudomonadota</taxon>
        <taxon>Gammaproteobacteria</taxon>
        <taxon>Oceanospirillales</taxon>
        <taxon>Oceanospirillaceae</taxon>
        <taxon>Oceanospirillum</taxon>
    </lineage>
</organism>
<protein>
    <submittedName>
        <fullName evidence="2">Uncharacterized protein</fullName>
    </submittedName>
</protein>
<evidence type="ECO:0000313" key="2">
    <source>
        <dbReference type="EMBL" id="MBB1487899.1"/>
    </source>
</evidence>
<dbReference type="AlphaFoldDB" id="A0A839ITT9"/>